<evidence type="ECO:0000256" key="2">
    <source>
        <dbReference type="ARBA" id="ARBA00022598"/>
    </source>
</evidence>
<evidence type="ECO:0000313" key="7">
    <source>
        <dbReference type="Proteomes" id="UP001500221"/>
    </source>
</evidence>
<feature type="domain" description="AB hydrolase-1" evidence="5">
    <location>
        <begin position="66"/>
        <end position="305"/>
    </location>
</feature>
<dbReference type="Gene3D" id="3.40.50.1820">
    <property type="entry name" value="alpha/beta hydrolase"/>
    <property type="match status" value="1"/>
</dbReference>
<dbReference type="InterPro" id="IPR029058">
    <property type="entry name" value="AB_hydrolase_fold"/>
</dbReference>
<evidence type="ECO:0000256" key="1">
    <source>
        <dbReference type="ARBA" id="ARBA00006432"/>
    </source>
</evidence>
<gene>
    <name evidence="6" type="ORF">GCM10023340_33180</name>
</gene>
<comment type="caution">
    <text evidence="6">The sequence shown here is derived from an EMBL/GenBank/DDBJ whole genome shotgun (WGS) entry which is preliminary data.</text>
</comment>
<accession>A0ABP9PUW9</accession>
<feature type="region of interest" description="Disordered" evidence="3">
    <location>
        <begin position="1"/>
        <end position="29"/>
    </location>
</feature>
<dbReference type="InterPro" id="IPR000073">
    <property type="entry name" value="AB_hydrolase_1"/>
</dbReference>
<dbReference type="Pfam" id="PF00501">
    <property type="entry name" value="AMP-binding"/>
    <property type="match status" value="1"/>
</dbReference>
<dbReference type="PANTHER" id="PTHR43201">
    <property type="entry name" value="ACYL-COA SYNTHETASE"/>
    <property type="match status" value="1"/>
</dbReference>
<organism evidence="6 7">
    <name type="scientific">Nocardioides marinquilinus</name>
    <dbReference type="NCBI Taxonomy" id="1210400"/>
    <lineage>
        <taxon>Bacteria</taxon>
        <taxon>Bacillati</taxon>
        <taxon>Actinomycetota</taxon>
        <taxon>Actinomycetes</taxon>
        <taxon>Propionibacteriales</taxon>
        <taxon>Nocardioidaceae</taxon>
        <taxon>Nocardioides</taxon>
    </lineage>
</organism>
<reference evidence="7" key="1">
    <citation type="journal article" date="2019" name="Int. J. Syst. Evol. Microbiol.">
        <title>The Global Catalogue of Microorganisms (GCM) 10K type strain sequencing project: providing services to taxonomists for standard genome sequencing and annotation.</title>
        <authorList>
            <consortium name="The Broad Institute Genomics Platform"/>
            <consortium name="The Broad Institute Genome Sequencing Center for Infectious Disease"/>
            <person name="Wu L."/>
            <person name="Ma J."/>
        </authorList>
    </citation>
    <scope>NUCLEOTIDE SEQUENCE [LARGE SCALE GENOMIC DNA]</scope>
    <source>
        <strain evidence="7">JCM 18459</strain>
    </source>
</reference>
<feature type="compositionally biased region" description="Basic and acidic residues" evidence="3">
    <location>
        <begin position="1"/>
        <end position="20"/>
    </location>
</feature>
<dbReference type="SUPFAM" id="SSF53474">
    <property type="entry name" value="alpha/beta-Hydrolases"/>
    <property type="match status" value="1"/>
</dbReference>
<sequence>MTAPAEDTHARDDGRPEAHDLPGLPDLPDLPGLDRRWSRTVEVDDADGVRRRWHLLDNGAEPVLGTLLCVHGNPTWSYLWRRLLAGAPPGWRVVAADHLGMGYSERTGSPRTVAQRVADLGTLTAALGIDGPVVTVGHDWGGIISLGWALEHRDQLRGVVLANTAVAQPPGDLGPPLIRLAHLPGVRPLGCVATPVFVRATSALSRPALPRAVRDALALPYGSPARRRAVGDFVADIPFSPGHPSYDAVAGYAEGVRGLDVPALLLWGPRDPVFGERYLADLQQRLPHASLHRFEGASHLVTEDAPQYVDAVGAWLGELDRPRPVVPVPPAAVGEPPWTALERRAADPGPALAVAGTTVSWGALSRRVAELAAGLAAAGVRPGDRVGLLVEPSADLVSVVYAAWRAGAVIVVADQGLGYPGMRRALRGSGLQHLVAGQRGLLAARAMGLPGTRISATPLPDAVRRLLGVEHDLDEIGLLGRHAPPPPVPGPDDDCAVVFTSGATGPAKGVVYRHRQLRAQVDLVRRTYDLRPDDRFVAAFAPFAILGPALGLGSAVPEIDVTAPDGLTAPLLADAVAAVDARVVFASPAALRRVVATQDDVSAAQRDALAGVRLLMSAGAPVPVPLLEAVARVLPGARLHTPYGMTEALPVTDVSLEQLREAGPGEGVCVGRPLDGVDVGLAPIADDDPSGPTEPSDRPGTTGEICVRAAHVKDRYDARWLTEWQAGRHAGWHRTGDVGHLDEEGRLWVEGRLAHVITTPDGPLTPVGVEQRVEAVPGVRAAAAVGIGPDGTQVLAVVVVADDAPSTRPRPRGRLGLRPADHDLADIVRRAAGVPVAAVLAADRLPLDIRHAAKVDRTEVARQAHRLLAGGHA</sequence>
<evidence type="ECO:0000256" key="3">
    <source>
        <dbReference type="SAM" id="MobiDB-lite"/>
    </source>
</evidence>
<feature type="domain" description="AMP-dependent synthetase/ligase" evidence="4">
    <location>
        <begin position="343"/>
        <end position="713"/>
    </location>
</feature>
<dbReference type="EMBL" id="BAABKG010000004">
    <property type="protein sequence ID" value="GAA5152600.1"/>
    <property type="molecule type" value="Genomic_DNA"/>
</dbReference>
<dbReference type="PANTHER" id="PTHR43201:SF5">
    <property type="entry name" value="MEDIUM-CHAIN ACYL-COA LIGASE ACSF2, MITOCHONDRIAL"/>
    <property type="match status" value="1"/>
</dbReference>
<dbReference type="RefSeq" id="WP_345461046.1">
    <property type="nucleotide sequence ID" value="NZ_BAABKG010000004.1"/>
</dbReference>
<dbReference type="InterPro" id="IPR042099">
    <property type="entry name" value="ANL_N_sf"/>
</dbReference>
<proteinExistence type="inferred from homology"/>
<dbReference type="InterPro" id="IPR000873">
    <property type="entry name" value="AMP-dep_synth/lig_dom"/>
</dbReference>
<keyword evidence="6" id="KW-0378">Hydrolase</keyword>
<dbReference type="PRINTS" id="PR00111">
    <property type="entry name" value="ABHYDROLASE"/>
</dbReference>
<feature type="region of interest" description="Disordered" evidence="3">
    <location>
        <begin position="682"/>
        <end position="703"/>
    </location>
</feature>
<comment type="similarity">
    <text evidence="1">Belongs to the ATP-dependent AMP-binding enzyme family.</text>
</comment>
<dbReference type="SUPFAM" id="SSF56801">
    <property type="entry name" value="Acetyl-CoA synthetase-like"/>
    <property type="match status" value="1"/>
</dbReference>
<evidence type="ECO:0000259" key="4">
    <source>
        <dbReference type="Pfam" id="PF00501"/>
    </source>
</evidence>
<keyword evidence="2" id="KW-0436">Ligase</keyword>
<evidence type="ECO:0000259" key="5">
    <source>
        <dbReference type="Pfam" id="PF00561"/>
    </source>
</evidence>
<name>A0ABP9PUW9_9ACTN</name>
<evidence type="ECO:0000313" key="6">
    <source>
        <dbReference type="EMBL" id="GAA5152600.1"/>
    </source>
</evidence>
<dbReference type="GO" id="GO:0016787">
    <property type="term" value="F:hydrolase activity"/>
    <property type="evidence" value="ECO:0007669"/>
    <property type="project" value="UniProtKB-KW"/>
</dbReference>
<dbReference type="Proteomes" id="UP001500221">
    <property type="component" value="Unassembled WGS sequence"/>
</dbReference>
<dbReference type="Pfam" id="PF00561">
    <property type="entry name" value="Abhydrolase_1"/>
    <property type="match status" value="1"/>
</dbReference>
<protein>
    <submittedName>
        <fullName evidence="6">Alpha/beta fold hydrolase</fullName>
    </submittedName>
</protein>
<keyword evidence="7" id="KW-1185">Reference proteome</keyword>
<dbReference type="Gene3D" id="3.40.50.12780">
    <property type="entry name" value="N-terminal domain of ligase-like"/>
    <property type="match status" value="1"/>
</dbReference>